<dbReference type="AlphaFoldDB" id="A0A9X5C747"/>
<evidence type="ECO:0000313" key="1">
    <source>
        <dbReference type="EMBL" id="NDO67377.1"/>
    </source>
</evidence>
<comment type="caution">
    <text evidence="1">The sequence shown here is derived from an EMBL/GenBank/DDBJ whole genome shotgun (WGS) entry which is preliminary data.</text>
</comment>
<dbReference type="RefSeq" id="WP_162205271.1">
    <property type="nucleotide sequence ID" value="NZ_VIRB01000016.1"/>
</dbReference>
<sequence>MIIYVVTGFILPFVFIRLKNSKVFRYILFNTNRKSINIDIFDDMIDYDKRTTMQVYLKNSNIMYIGTFKLREENGKDSFIALTDYASMYINTKDIIFKPDDHNLKSSVIINLQDVERIEIVYDKNSKLLDELSLNSKDIFKTQVPIKPFDIERMTGQPQLKGNSKGIDLKDDIEKAMKIQQCR</sequence>
<proteinExistence type="predicted"/>
<dbReference type="Proteomes" id="UP000474104">
    <property type="component" value="Unassembled WGS sequence"/>
</dbReference>
<gene>
    <name evidence="1" type="ORF">FMM80_00955</name>
</gene>
<evidence type="ECO:0000313" key="2">
    <source>
        <dbReference type="Proteomes" id="UP000474104"/>
    </source>
</evidence>
<dbReference type="EMBL" id="VIRB01000016">
    <property type="protein sequence ID" value="NDO67377.1"/>
    <property type="molecule type" value="Genomic_DNA"/>
</dbReference>
<accession>A0A9X5C747</accession>
<reference evidence="1 2" key="1">
    <citation type="submission" date="2019-07" db="EMBL/GenBank/DDBJ databases">
        <title>Draft genome sequences of 15 bacterial species constituting the stable defined intestinal microbiota of the GM15 gnotobiotic mouse model.</title>
        <authorList>
            <person name="Elie C."/>
            <person name="Mathieu A."/>
            <person name="Saliou A."/>
            <person name="Darnaud M."/>
            <person name="Leulier F."/>
            <person name="Tamellini A."/>
        </authorList>
    </citation>
    <scope>NUCLEOTIDE SEQUENCE [LARGE SCALE GENOMIC DNA]</scope>
    <source>
        <strain evidence="2">ASF 502</strain>
    </source>
</reference>
<name>A0A9X5C747_9FIRM</name>
<protein>
    <submittedName>
        <fullName evidence="1">Uncharacterized protein</fullName>
    </submittedName>
</protein>
<organism evidence="1 2">
    <name type="scientific">Schaedlerella arabinosiphila</name>
    <dbReference type="NCBI Taxonomy" id="2044587"/>
    <lineage>
        <taxon>Bacteria</taxon>
        <taxon>Bacillati</taxon>
        <taxon>Bacillota</taxon>
        <taxon>Clostridia</taxon>
        <taxon>Lachnospirales</taxon>
        <taxon>Lachnospiraceae</taxon>
        <taxon>Schaedlerella</taxon>
    </lineage>
</organism>